<comment type="caution">
    <text evidence="1">The sequence shown here is derived from an EMBL/GenBank/DDBJ whole genome shotgun (WGS) entry which is preliminary data.</text>
</comment>
<accession>A0A9D6V7A5</accession>
<dbReference type="EMBL" id="JACRDE010000554">
    <property type="protein sequence ID" value="MBI5252033.1"/>
    <property type="molecule type" value="Genomic_DNA"/>
</dbReference>
<evidence type="ECO:0000313" key="2">
    <source>
        <dbReference type="Proteomes" id="UP000807825"/>
    </source>
</evidence>
<organism evidence="1 2">
    <name type="scientific">Desulfomonile tiedjei</name>
    <dbReference type="NCBI Taxonomy" id="2358"/>
    <lineage>
        <taxon>Bacteria</taxon>
        <taxon>Pseudomonadati</taxon>
        <taxon>Thermodesulfobacteriota</taxon>
        <taxon>Desulfomonilia</taxon>
        <taxon>Desulfomonilales</taxon>
        <taxon>Desulfomonilaceae</taxon>
        <taxon>Desulfomonile</taxon>
    </lineage>
</organism>
<name>A0A9D6V7A5_9BACT</name>
<sequence length="390" mass="44934">MRANPHLPDGKQFAFTIFDDPDLTSSRKIRDLYAFLWDCGFKTTKSVWTVPGNDAPEKHWGGETCGDKEYRRWLLCLQEAGFEIAYHNATYHSSTRAQTAAALEAFRCIFGSYPLSMANHFACKEGIYWGESRFEGVNRALYNLVTKRKRADYFEGHIQGSKYFWGDLCQQKIKYVRNFVFSDVNTLRACPIMPYHDPRKPYVNYWFAAANGDDVIAFKRCIQESNQDRLEREGGICILYTHFAKGFSEKGAIDSQFKALMKRLAAKNGWFVPVATLLDHLLKLNGHREITNFERANLTQKWFLDRARRELVNKGTIAQLWHLGNDAGEGLQHAQVSCWGKKGDERISGTRERMDHSEQGGRIIQESTVYRHFISESMPTRALDDIKEHS</sequence>
<dbReference type="AlphaFoldDB" id="A0A9D6V7A5"/>
<proteinExistence type="predicted"/>
<dbReference type="Proteomes" id="UP000807825">
    <property type="component" value="Unassembled WGS sequence"/>
</dbReference>
<protein>
    <submittedName>
        <fullName evidence="1">Uncharacterized protein</fullName>
    </submittedName>
</protein>
<evidence type="ECO:0000313" key="1">
    <source>
        <dbReference type="EMBL" id="MBI5252033.1"/>
    </source>
</evidence>
<reference evidence="1" key="1">
    <citation type="submission" date="2020-07" db="EMBL/GenBank/DDBJ databases">
        <title>Huge and variable diversity of episymbiotic CPR bacteria and DPANN archaea in groundwater ecosystems.</title>
        <authorList>
            <person name="He C.Y."/>
            <person name="Keren R."/>
            <person name="Whittaker M."/>
            <person name="Farag I.F."/>
            <person name="Doudna J."/>
            <person name="Cate J.H.D."/>
            <person name="Banfield J.F."/>
        </authorList>
    </citation>
    <scope>NUCLEOTIDE SEQUENCE</scope>
    <source>
        <strain evidence="1">NC_groundwater_1664_Pr3_B-0.1um_52_9</strain>
    </source>
</reference>
<gene>
    <name evidence="1" type="ORF">HY912_21270</name>
</gene>